<gene>
    <name evidence="2" type="ORF">M9458_004787</name>
</gene>
<evidence type="ECO:0000313" key="3">
    <source>
        <dbReference type="Proteomes" id="UP001529510"/>
    </source>
</evidence>
<accession>A0ABD0RSU4</accession>
<name>A0ABD0RSU4_CIRMR</name>
<dbReference type="AlphaFoldDB" id="A0ABD0RSU4"/>
<protein>
    <submittedName>
        <fullName evidence="2">Uncharacterized protein</fullName>
    </submittedName>
</protein>
<proteinExistence type="predicted"/>
<reference evidence="2 3" key="1">
    <citation type="submission" date="2024-05" db="EMBL/GenBank/DDBJ databases">
        <title>Genome sequencing and assembly of Indian major carp, Cirrhinus mrigala (Hamilton, 1822).</title>
        <authorList>
            <person name="Mohindra V."/>
            <person name="Chowdhury L.M."/>
            <person name="Lal K."/>
            <person name="Jena J.K."/>
        </authorList>
    </citation>
    <scope>NUCLEOTIDE SEQUENCE [LARGE SCALE GENOMIC DNA]</scope>
    <source>
        <strain evidence="2">CM1030</strain>
        <tissue evidence="2">Blood</tissue>
    </source>
</reference>
<feature type="non-terminal residue" evidence="2">
    <location>
        <position position="1"/>
    </location>
</feature>
<dbReference type="Proteomes" id="UP001529510">
    <property type="component" value="Unassembled WGS sequence"/>
</dbReference>
<evidence type="ECO:0000256" key="1">
    <source>
        <dbReference type="SAM" id="MobiDB-lite"/>
    </source>
</evidence>
<organism evidence="2 3">
    <name type="scientific">Cirrhinus mrigala</name>
    <name type="common">Mrigala</name>
    <dbReference type="NCBI Taxonomy" id="683832"/>
    <lineage>
        <taxon>Eukaryota</taxon>
        <taxon>Metazoa</taxon>
        <taxon>Chordata</taxon>
        <taxon>Craniata</taxon>
        <taxon>Vertebrata</taxon>
        <taxon>Euteleostomi</taxon>
        <taxon>Actinopterygii</taxon>
        <taxon>Neopterygii</taxon>
        <taxon>Teleostei</taxon>
        <taxon>Ostariophysi</taxon>
        <taxon>Cypriniformes</taxon>
        <taxon>Cyprinidae</taxon>
        <taxon>Labeoninae</taxon>
        <taxon>Labeonini</taxon>
        <taxon>Cirrhinus</taxon>
    </lineage>
</organism>
<evidence type="ECO:0000313" key="2">
    <source>
        <dbReference type="EMBL" id="KAL0201600.1"/>
    </source>
</evidence>
<dbReference type="EMBL" id="JAMKFB020000002">
    <property type="protein sequence ID" value="KAL0201600.1"/>
    <property type="molecule type" value="Genomic_DNA"/>
</dbReference>
<sequence>SSISRMLRCKFGGNGDEDEDDDEVEKREIEENERRAKHSIDGILGDRCKF</sequence>
<feature type="region of interest" description="Disordered" evidence="1">
    <location>
        <begin position="1"/>
        <end position="33"/>
    </location>
</feature>
<feature type="compositionally biased region" description="Basic and acidic residues" evidence="1">
    <location>
        <begin position="24"/>
        <end position="33"/>
    </location>
</feature>
<comment type="caution">
    <text evidence="2">The sequence shown here is derived from an EMBL/GenBank/DDBJ whole genome shotgun (WGS) entry which is preliminary data.</text>
</comment>
<keyword evidence="3" id="KW-1185">Reference proteome</keyword>